<dbReference type="PANTHER" id="PTHR43977">
    <property type="entry name" value="STRUCTURAL MAINTENANCE OF CHROMOSOMES PROTEIN 3"/>
    <property type="match status" value="1"/>
</dbReference>
<gene>
    <name evidence="7" type="primary">smc</name>
    <name evidence="9" type="ORF">BCF59_0287</name>
</gene>
<evidence type="ECO:0000256" key="5">
    <source>
        <dbReference type="ARBA" id="ARBA00023054"/>
    </source>
</evidence>
<evidence type="ECO:0000256" key="3">
    <source>
        <dbReference type="ARBA" id="ARBA00022741"/>
    </source>
</evidence>
<comment type="subcellular location">
    <subcellularLocation>
        <location evidence="1 7">Cytoplasm</location>
    </subcellularLocation>
</comment>
<proteinExistence type="inferred from homology"/>
<sequence length="980" mass="110280">MKLIKIEALGFKSFADPIVLRFDGGVAGIVGPNGSGKSNINDAIRWVLGEQSSKELRGDSMEDVIFAGSKTVQPMQRAQVTLTFDNKERLSSVDSDIITISRVLERGKGINEYYLNNEKCRHKDIKAIAMETGIGKSSLAIISQGTVSDIAHSSDEDRRLIFEEAAGVSKYKFRKAESLKKLERAEDVLGRVDVTIKELEKQLVPLRKNAEKAMKYKSMVDELKKVEIGYLAHEIQKHTEIFKTLTEELSGVQETEESYNNQIEDIDQKILNKREEILKINKILSDASGKKEGIQARIQTLERAINSERARRELIASGQGNVSEEERIKAVLGELRTLENKYRYLTDSFKEMEEKRNLSAAKISEFENAINNGNIKIKDYQNKLGQLVAKLELLEEKKNKHTNLYKGTKTVLENKVLFKGFVGMVADLIKVPHEYQTAIETILKNAAQYIVVDHSDTAVKLINFLKKNNGGRATFIPLASIKPKFIRDDYLLVTRNHPGFLGIAEDLVEIDEKYKVLNGFLLGNVVVVEDVNTANEIATIMERKYMIVTKDGDVIRVGGVMVGGTVETSEDVIGLDDKIVELKNLLPGLKGVIKETEKNIQRIQERLANEKTFYNNYNAQSLQLGFDVKSTFNQIEKYKTEAQVAQSKNITVDVNNLSISEETISGLEKDLSILNFDISSNVQIKESLDSSLTILEEERKKVSKLLQTLSASFKEKTIKCERSRVMLEKHKERLSGHYTLTLEFAKENYPLTMAPAAAEALVKELRAEIAELGNVNLESIEQLQEVEERYEFNVKNRDEVLEAKRICEEAIEEMDKKIVARLTNIVDDVNQEMHKVFSSMFGGGTAEVKFVDPKNILESGISIYAQPPGKSVKNLKLFSGGEKSLIAISLLFAILKARPLPLCILDEVEAALDEANVVRYAEYLQELKQQTQFLVITHRPGTMSRVDALFGATMQKRGVTSFFSVKLEEARKLAEKLETN</sequence>
<dbReference type="AlphaFoldDB" id="A0A4R7UCZ8"/>
<comment type="similarity">
    <text evidence="7">Belongs to the SMC family.</text>
</comment>
<keyword evidence="2 7" id="KW-0963">Cytoplasm</keyword>
<dbReference type="EMBL" id="SOCN01000001">
    <property type="protein sequence ID" value="TDV24327.1"/>
    <property type="molecule type" value="Genomic_DNA"/>
</dbReference>
<feature type="coiled-coil region" evidence="7">
    <location>
        <begin position="586"/>
        <end position="613"/>
    </location>
</feature>
<dbReference type="InterPro" id="IPR024704">
    <property type="entry name" value="SMC"/>
</dbReference>
<dbReference type="GO" id="GO:0006260">
    <property type="term" value="P:DNA replication"/>
    <property type="evidence" value="ECO:0007669"/>
    <property type="project" value="UniProtKB-UniRule"/>
</dbReference>
<evidence type="ECO:0000256" key="7">
    <source>
        <dbReference type="HAMAP-Rule" id="MF_01894"/>
    </source>
</evidence>
<dbReference type="RefSeq" id="WP_134110522.1">
    <property type="nucleotide sequence ID" value="NZ_SOCN01000001.1"/>
</dbReference>
<dbReference type="OrthoDB" id="9808768at2"/>
<dbReference type="InterPro" id="IPR027417">
    <property type="entry name" value="P-loop_NTPase"/>
</dbReference>
<comment type="caution">
    <text evidence="9">The sequence shown here is derived from an EMBL/GenBank/DDBJ whole genome shotgun (WGS) entry which is preliminary data.</text>
</comment>
<keyword evidence="10" id="KW-1185">Reference proteome</keyword>
<comment type="subunit">
    <text evidence="7">Homodimer.</text>
</comment>
<dbReference type="GO" id="GO:0005737">
    <property type="term" value="C:cytoplasm"/>
    <property type="evidence" value="ECO:0007669"/>
    <property type="project" value="UniProtKB-SubCell"/>
</dbReference>
<evidence type="ECO:0000313" key="10">
    <source>
        <dbReference type="Proteomes" id="UP000295757"/>
    </source>
</evidence>
<evidence type="ECO:0000259" key="8">
    <source>
        <dbReference type="SMART" id="SM00968"/>
    </source>
</evidence>
<dbReference type="SMART" id="SM00968">
    <property type="entry name" value="SMC_hinge"/>
    <property type="match status" value="1"/>
</dbReference>
<dbReference type="HAMAP" id="MF_01894">
    <property type="entry name" value="Smc_prok"/>
    <property type="match status" value="1"/>
</dbReference>
<dbReference type="SUPFAM" id="SSF75553">
    <property type="entry name" value="Smc hinge domain"/>
    <property type="match status" value="1"/>
</dbReference>
<dbReference type="InterPro" id="IPR003395">
    <property type="entry name" value="RecF/RecN/SMC_N"/>
</dbReference>
<evidence type="ECO:0000256" key="2">
    <source>
        <dbReference type="ARBA" id="ARBA00022490"/>
    </source>
</evidence>
<feature type="coiled-coil region" evidence="7">
    <location>
        <begin position="256"/>
        <end position="404"/>
    </location>
</feature>
<dbReference type="InterPro" id="IPR036277">
    <property type="entry name" value="SMC_hinge_sf"/>
</dbReference>
<dbReference type="GO" id="GO:0005694">
    <property type="term" value="C:chromosome"/>
    <property type="evidence" value="ECO:0007669"/>
    <property type="project" value="InterPro"/>
</dbReference>
<dbReference type="Gene3D" id="1.10.287.1490">
    <property type="match status" value="1"/>
</dbReference>
<keyword evidence="5 7" id="KW-0175">Coiled coil</keyword>
<dbReference type="SUPFAM" id="SSF52540">
    <property type="entry name" value="P-loop containing nucleoside triphosphate hydrolases"/>
    <property type="match status" value="1"/>
</dbReference>
<feature type="binding site" evidence="7">
    <location>
        <begin position="32"/>
        <end position="39"/>
    </location>
    <ligand>
        <name>ATP</name>
        <dbReference type="ChEBI" id="CHEBI:30616"/>
    </ligand>
</feature>
<dbReference type="FunFam" id="3.40.50.300:FF:000901">
    <property type="entry name" value="Chromosome partition protein Smc"/>
    <property type="match status" value="1"/>
</dbReference>
<dbReference type="Gene3D" id="3.40.50.300">
    <property type="entry name" value="P-loop containing nucleotide triphosphate hydrolases"/>
    <property type="match status" value="2"/>
</dbReference>
<accession>A0A4R7UCZ8</accession>
<dbReference type="Pfam" id="PF02463">
    <property type="entry name" value="SMC_N"/>
    <property type="match status" value="1"/>
</dbReference>
<dbReference type="GO" id="GO:0007062">
    <property type="term" value="P:sister chromatid cohesion"/>
    <property type="evidence" value="ECO:0007669"/>
    <property type="project" value="InterPro"/>
</dbReference>
<comment type="function">
    <text evidence="7">Required for chromosome condensation and partitioning.</text>
</comment>
<organism evidence="9 10">
    <name type="scientific">Mycoplasmopsis mustelae</name>
    <dbReference type="NCBI Taxonomy" id="171289"/>
    <lineage>
        <taxon>Bacteria</taxon>
        <taxon>Bacillati</taxon>
        <taxon>Mycoplasmatota</taxon>
        <taxon>Mycoplasmoidales</taxon>
        <taxon>Metamycoplasmataceae</taxon>
        <taxon>Mycoplasmopsis</taxon>
    </lineage>
</organism>
<keyword evidence="4 7" id="KW-0067">ATP-binding</keyword>
<reference evidence="9 10" key="1">
    <citation type="submission" date="2019-03" db="EMBL/GenBank/DDBJ databases">
        <title>Genomic Encyclopedia of Archaeal and Bacterial Type Strains, Phase II (KMG-II): from individual species to whole genera.</title>
        <authorList>
            <person name="Goeker M."/>
        </authorList>
    </citation>
    <scope>NUCLEOTIDE SEQUENCE [LARGE SCALE GENOMIC DNA]</scope>
    <source>
        <strain evidence="9 10">ATCC 35214</strain>
    </source>
</reference>
<dbReference type="Proteomes" id="UP000295757">
    <property type="component" value="Unassembled WGS sequence"/>
</dbReference>
<dbReference type="GO" id="GO:0007059">
    <property type="term" value="P:chromosome segregation"/>
    <property type="evidence" value="ECO:0007669"/>
    <property type="project" value="UniProtKB-UniRule"/>
</dbReference>
<keyword evidence="6 7" id="KW-0238">DNA-binding</keyword>
<dbReference type="GO" id="GO:0016887">
    <property type="term" value="F:ATP hydrolysis activity"/>
    <property type="evidence" value="ECO:0007669"/>
    <property type="project" value="InterPro"/>
</dbReference>
<evidence type="ECO:0000313" key="9">
    <source>
        <dbReference type="EMBL" id="TDV24327.1"/>
    </source>
</evidence>
<name>A0A4R7UCZ8_9BACT</name>
<comment type="domain">
    <text evidence="7">Contains large globular domains required for ATP hydrolysis at each terminus and a third globular domain forming a flexible hinge near the middle of the molecule. These domains are separated by coiled-coil structures.</text>
</comment>
<dbReference type="Gene3D" id="3.30.70.1620">
    <property type="match status" value="1"/>
</dbReference>
<dbReference type="GO" id="GO:0030261">
    <property type="term" value="P:chromosome condensation"/>
    <property type="evidence" value="ECO:0007669"/>
    <property type="project" value="InterPro"/>
</dbReference>
<evidence type="ECO:0000256" key="6">
    <source>
        <dbReference type="ARBA" id="ARBA00023125"/>
    </source>
</evidence>
<protein>
    <recommendedName>
        <fullName evidence="7">Chromosome partition protein Smc</fullName>
    </recommendedName>
</protein>
<keyword evidence="3 7" id="KW-0547">Nucleotide-binding</keyword>
<dbReference type="GO" id="GO:0003677">
    <property type="term" value="F:DNA binding"/>
    <property type="evidence" value="ECO:0007669"/>
    <property type="project" value="UniProtKB-UniRule"/>
</dbReference>
<evidence type="ECO:0000256" key="4">
    <source>
        <dbReference type="ARBA" id="ARBA00022840"/>
    </source>
</evidence>
<dbReference type="PIRSF" id="PIRSF005719">
    <property type="entry name" value="SMC"/>
    <property type="match status" value="1"/>
</dbReference>
<dbReference type="Pfam" id="PF06470">
    <property type="entry name" value="SMC_hinge"/>
    <property type="match status" value="1"/>
</dbReference>
<dbReference type="InterPro" id="IPR011890">
    <property type="entry name" value="SMC_prok"/>
</dbReference>
<evidence type="ECO:0000256" key="1">
    <source>
        <dbReference type="ARBA" id="ARBA00004496"/>
    </source>
</evidence>
<dbReference type="GO" id="GO:0005524">
    <property type="term" value="F:ATP binding"/>
    <property type="evidence" value="ECO:0007669"/>
    <property type="project" value="UniProtKB-UniRule"/>
</dbReference>
<dbReference type="Gene3D" id="1.20.1060.20">
    <property type="match status" value="1"/>
</dbReference>
<feature type="domain" description="SMC hinge" evidence="8">
    <location>
        <begin position="419"/>
        <end position="538"/>
    </location>
</feature>
<dbReference type="InterPro" id="IPR010935">
    <property type="entry name" value="SMC_hinge"/>
</dbReference>